<keyword evidence="1" id="KW-0472">Membrane</keyword>
<dbReference type="Pfam" id="PF20064">
    <property type="entry name" value="DUF6463"/>
    <property type="match status" value="1"/>
</dbReference>
<accession>A0A6H9YVS7</accession>
<name>A0A6H9YVS7_9ACTN</name>
<dbReference type="AlphaFoldDB" id="A0A6H9YVS7"/>
<dbReference type="RefSeq" id="WP_151557714.1">
    <property type="nucleotide sequence ID" value="NZ_WBMT01000001.1"/>
</dbReference>
<proteinExistence type="predicted"/>
<feature type="transmembrane region" description="Helical" evidence="1">
    <location>
        <begin position="91"/>
        <end position="123"/>
    </location>
</feature>
<keyword evidence="1" id="KW-1133">Transmembrane helix</keyword>
<feature type="transmembrane region" description="Helical" evidence="1">
    <location>
        <begin position="12"/>
        <end position="37"/>
    </location>
</feature>
<gene>
    <name evidence="2" type="ORF">F8566_03235</name>
</gene>
<evidence type="ECO:0000313" key="3">
    <source>
        <dbReference type="Proteomes" id="UP000468735"/>
    </source>
</evidence>
<reference evidence="2 3" key="1">
    <citation type="submission" date="2019-09" db="EMBL/GenBank/DDBJ databases">
        <title>Actinomadura physcomitrii sp. nov., a novel actinomycete isolated from moss [Physcomitrium sphaericum (Ludw) Fuernr].</title>
        <authorList>
            <person name="Zhuang X."/>
            <person name="Liu C."/>
        </authorList>
    </citation>
    <scope>NUCLEOTIDE SEQUENCE [LARGE SCALE GENOMIC DNA]</scope>
    <source>
        <strain evidence="2 3">HMC1</strain>
    </source>
</reference>
<feature type="transmembrane region" description="Helical" evidence="1">
    <location>
        <begin position="57"/>
        <end position="79"/>
    </location>
</feature>
<comment type="caution">
    <text evidence="2">The sequence shown here is derived from an EMBL/GenBank/DDBJ whole genome shotgun (WGS) entry which is preliminary data.</text>
</comment>
<sequence length="131" mass="13798">MSNVNRRVPRPASIPWLIIGIAIIHTVYAFVALAGTWGDIVQDGVVNSVSGDPEREAALWFFYAGIGFMAIGTFAHRAIRTTGRLPLQVGVYLLLIGGTMVVIQPASGGFLVLVAGLLALAAARLTPADTP</sequence>
<protein>
    <submittedName>
        <fullName evidence="2">Uncharacterized protein</fullName>
    </submittedName>
</protein>
<dbReference type="EMBL" id="WBMT01000001">
    <property type="protein sequence ID" value="KAB2352671.1"/>
    <property type="molecule type" value="Genomic_DNA"/>
</dbReference>
<dbReference type="InterPro" id="IPR045590">
    <property type="entry name" value="DUF6463"/>
</dbReference>
<evidence type="ECO:0000256" key="1">
    <source>
        <dbReference type="SAM" id="Phobius"/>
    </source>
</evidence>
<evidence type="ECO:0000313" key="2">
    <source>
        <dbReference type="EMBL" id="KAB2352671.1"/>
    </source>
</evidence>
<dbReference type="OrthoDB" id="3830785at2"/>
<organism evidence="2 3">
    <name type="scientific">Actinomadura rudentiformis</name>
    <dbReference type="NCBI Taxonomy" id="359158"/>
    <lineage>
        <taxon>Bacteria</taxon>
        <taxon>Bacillati</taxon>
        <taxon>Actinomycetota</taxon>
        <taxon>Actinomycetes</taxon>
        <taxon>Streptosporangiales</taxon>
        <taxon>Thermomonosporaceae</taxon>
        <taxon>Actinomadura</taxon>
    </lineage>
</organism>
<dbReference type="Proteomes" id="UP000468735">
    <property type="component" value="Unassembled WGS sequence"/>
</dbReference>
<keyword evidence="3" id="KW-1185">Reference proteome</keyword>
<keyword evidence="1" id="KW-0812">Transmembrane</keyword>